<dbReference type="AlphaFoldDB" id="A0AAD3CIA9"/>
<name>A0AAD3CIA9_9STRA</name>
<gene>
    <name evidence="1" type="ORF">CTEN210_02850</name>
</gene>
<sequence>MSSSNSRLQIKGLLRILRYINLLPENNEALWYTHHDMNENGDYNSIQWLLKDSIAIVKDALDACADTGLPLMIQVDYTHSKIIGEKGMIGTVGIADLGFHFHPIAHDLNKSENTNDSDHLIKTAALLLIILGYKVEIHGKKFAIMDGSKQLKNASERNGFIPKRCGVHITREAGVRPR</sequence>
<protein>
    <submittedName>
        <fullName evidence="1">Uncharacterized protein</fullName>
    </submittedName>
</protein>
<evidence type="ECO:0000313" key="2">
    <source>
        <dbReference type="Proteomes" id="UP001054902"/>
    </source>
</evidence>
<evidence type="ECO:0000313" key="1">
    <source>
        <dbReference type="EMBL" id="GFH46376.1"/>
    </source>
</evidence>
<proteinExistence type="predicted"/>
<organism evidence="1 2">
    <name type="scientific">Chaetoceros tenuissimus</name>
    <dbReference type="NCBI Taxonomy" id="426638"/>
    <lineage>
        <taxon>Eukaryota</taxon>
        <taxon>Sar</taxon>
        <taxon>Stramenopiles</taxon>
        <taxon>Ochrophyta</taxon>
        <taxon>Bacillariophyta</taxon>
        <taxon>Coscinodiscophyceae</taxon>
        <taxon>Chaetocerotophycidae</taxon>
        <taxon>Chaetocerotales</taxon>
        <taxon>Chaetocerotaceae</taxon>
        <taxon>Chaetoceros</taxon>
    </lineage>
</organism>
<keyword evidence="2" id="KW-1185">Reference proteome</keyword>
<dbReference type="Proteomes" id="UP001054902">
    <property type="component" value="Unassembled WGS sequence"/>
</dbReference>
<comment type="caution">
    <text evidence="1">The sequence shown here is derived from an EMBL/GenBank/DDBJ whole genome shotgun (WGS) entry which is preliminary data.</text>
</comment>
<accession>A0AAD3CIA9</accession>
<reference evidence="1 2" key="1">
    <citation type="journal article" date="2021" name="Sci. Rep.">
        <title>The genome of the diatom Chaetoceros tenuissimus carries an ancient integrated fragment of an extant virus.</title>
        <authorList>
            <person name="Hongo Y."/>
            <person name="Kimura K."/>
            <person name="Takaki Y."/>
            <person name="Yoshida Y."/>
            <person name="Baba S."/>
            <person name="Kobayashi G."/>
            <person name="Nagasaki K."/>
            <person name="Hano T."/>
            <person name="Tomaru Y."/>
        </authorList>
    </citation>
    <scope>NUCLEOTIDE SEQUENCE [LARGE SCALE GENOMIC DNA]</scope>
    <source>
        <strain evidence="1 2">NIES-3715</strain>
    </source>
</reference>
<dbReference type="EMBL" id="BLLK01000022">
    <property type="protein sequence ID" value="GFH46376.1"/>
    <property type="molecule type" value="Genomic_DNA"/>
</dbReference>